<keyword evidence="14 21" id="KW-0464">Manganese</keyword>
<dbReference type="PROSITE" id="PS50975">
    <property type="entry name" value="ATP_GRASP"/>
    <property type="match status" value="1"/>
</dbReference>
<evidence type="ECO:0000256" key="6">
    <source>
        <dbReference type="ARBA" id="ARBA00022490"/>
    </source>
</evidence>
<feature type="active site" evidence="19">
    <location>
        <position position="326"/>
    </location>
</feature>
<gene>
    <name evidence="24" type="primary">ddlA</name>
    <name evidence="18" type="synonym">ddl</name>
    <name evidence="24" type="ORF">GCM10007940_12230</name>
</gene>
<comment type="pathway">
    <text evidence="4 18">Cell wall biogenesis; peptidoglycan biosynthesis.</text>
</comment>
<comment type="pathway">
    <text evidence="17">Glycan biosynthesis.</text>
</comment>
<keyword evidence="9 20" id="KW-0547">Nucleotide-binding</keyword>
<dbReference type="AlphaFoldDB" id="A0AA37SPY6"/>
<dbReference type="SUPFAM" id="SSF56059">
    <property type="entry name" value="Glutathione synthetase ATP-binding domain-like"/>
    <property type="match status" value="1"/>
</dbReference>
<dbReference type="EC" id="6.3.2.4" evidence="18"/>
<dbReference type="Gene3D" id="3.40.50.20">
    <property type="match status" value="1"/>
</dbReference>
<feature type="binding site" evidence="21">
    <location>
        <position position="302"/>
    </location>
    <ligand>
        <name>Mg(2+)</name>
        <dbReference type="ChEBI" id="CHEBI:18420"/>
        <label>1</label>
    </ligand>
</feature>
<dbReference type="GO" id="GO:0046872">
    <property type="term" value="F:metal ion binding"/>
    <property type="evidence" value="ECO:0007669"/>
    <property type="project" value="UniProtKB-KW"/>
</dbReference>
<keyword evidence="13 18" id="KW-0573">Peptidoglycan synthesis</keyword>
<feature type="binding site" evidence="21">
    <location>
        <position position="315"/>
    </location>
    <ligand>
        <name>Mg(2+)</name>
        <dbReference type="ChEBI" id="CHEBI:18420"/>
        <label>1</label>
    </ligand>
</feature>
<evidence type="ECO:0000256" key="3">
    <source>
        <dbReference type="ARBA" id="ARBA00004496"/>
    </source>
</evidence>
<dbReference type="GO" id="GO:0008360">
    <property type="term" value="P:regulation of cell shape"/>
    <property type="evidence" value="ECO:0007669"/>
    <property type="project" value="UniProtKB-KW"/>
</dbReference>
<feature type="active site" evidence="19">
    <location>
        <position position="16"/>
    </location>
</feature>
<keyword evidence="6 18" id="KW-0963">Cytoplasm</keyword>
<evidence type="ECO:0000256" key="5">
    <source>
        <dbReference type="ARBA" id="ARBA00010871"/>
    </source>
</evidence>
<evidence type="ECO:0000256" key="2">
    <source>
        <dbReference type="ARBA" id="ARBA00003921"/>
    </source>
</evidence>
<dbReference type="InterPro" id="IPR005905">
    <property type="entry name" value="D_ala_D_ala"/>
</dbReference>
<feature type="domain" description="ATP-grasp" evidence="23">
    <location>
        <begin position="145"/>
        <end position="348"/>
    </location>
</feature>
<reference evidence="24" key="1">
    <citation type="journal article" date="2014" name="Int. J. Syst. Evol. Microbiol.">
        <title>Complete genome sequence of Corynebacterium casei LMG S-19264T (=DSM 44701T), isolated from a smear-ripened cheese.</title>
        <authorList>
            <consortium name="US DOE Joint Genome Institute (JGI-PGF)"/>
            <person name="Walter F."/>
            <person name="Albersmeier A."/>
            <person name="Kalinowski J."/>
            <person name="Ruckert C."/>
        </authorList>
    </citation>
    <scope>NUCLEOTIDE SEQUENCE</scope>
    <source>
        <strain evidence="24">NBRC 108769</strain>
    </source>
</reference>
<feature type="binding site" evidence="20">
    <location>
        <begin position="183"/>
        <end position="185"/>
    </location>
    <ligand>
        <name>ATP</name>
        <dbReference type="ChEBI" id="CHEBI:30616"/>
    </ligand>
</feature>
<dbReference type="RefSeq" id="WP_235295356.1">
    <property type="nucleotide sequence ID" value="NZ_BSOH01000006.1"/>
</dbReference>
<reference evidence="24" key="2">
    <citation type="submission" date="2023-01" db="EMBL/GenBank/DDBJ databases">
        <title>Draft genome sequence of Portibacter lacus strain NBRC 108769.</title>
        <authorList>
            <person name="Sun Q."/>
            <person name="Mori K."/>
        </authorList>
    </citation>
    <scope>NUCLEOTIDE SEQUENCE</scope>
    <source>
        <strain evidence="24">NBRC 108769</strain>
    </source>
</reference>
<dbReference type="NCBIfam" id="TIGR01205">
    <property type="entry name" value="D_ala_D_alaTIGR"/>
    <property type="match status" value="1"/>
</dbReference>
<feature type="binding site" evidence="20">
    <location>
        <position position="141"/>
    </location>
    <ligand>
        <name>ATP</name>
        <dbReference type="ChEBI" id="CHEBI:30616"/>
    </ligand>
</feature>
<evidence type="ECO:0000256" key="10">
    <source>
        <dbReference type="ARBA" id="ARBA00022840"/>
    </source>
</evidence>
<comment type="cofactor">
    <cofactor evidence="21">
        <name>Mg(2+)</name>
        <dbReference type="ChEBI" id="CHEBI:18420"/>
    </cofactor>
    <cofactor evidence="21">
        <name>Mn(2+)</name>
        <dbReference type="ChEBI" id="CHEBI:29035"/>
    </cofactor>
    <text evidence="21">Binds 2 magnesium or manganese ions per subunit.</text>
</comment>
<evidence type="ECO:0000256" key="21">
    <source>
        <dbReference type="PIRSR" id="PIRSR039102-3"/>
    </source>
</evidence>
<name>A0AA37SPY6_9BACT</name>
<keyword evidence="10 22" id="KW-0067">ATP-binding</keyword>
<dbReference type="InterPro" id="IPR013815">
    <property type="entry name" value="ATP_grasp_subdomain_1"/>
</dbReference>
<dbReference type="InterPro" id="IPR011127">
    <property type="entry name" value="Dala_Dala_lig_N"/>
</dbReference>
<dbReference type="NCBIfam" id="NF002528">
    <property type="entry name" value="PRK01966.1-4"/>
    <property type="match status" value="1"/>
</dbReference>
<accession>A0AA37SPY6</accession>
<evidence type="ECO:0000256" key="4">
    <source>
        <dbReference type="ARBA" id="ARBA00004752"/>
    </source>
</evidence>
<evidence type="ECO:0000256" key="9">
    <source>
        <dbReference type="ARBA" id="ARBA00022741"/>
    </source>
</evidence>
<keyword evidence="15 18" id="KW-0961">Cell wall biogenesis/degradation</keyword>
<dbReference type="GO" id="GO:0005524">
    <property type="term" value="F:ATP binding"/>
    <property type="evidence" value="ECO:0007669"/>
    <property type="project" value="UniProtKB-UniRule"/>
</dbReference>
<organism evidence="24 25">
    <name type="scientific">Portibacter lacus</name>
    <dbReference type="NCBI Taxonomy" id="1099794"/>
    <lineage>
        <taxon>Bacteria</taxon>
        <taxon>Pseudomonadati</taxon>
        <taxon>Bacteroidota</taxon>
        <taxon>Saprospiria</taxon>
        <taxon>Saprospirales</taxon>
        <taxon>Haliscomenobacteraceae</taxon>
        <taxon>Portibacter</taxon>
    </lineage>
</organism>
<dbReference type="FunFam" id="3.30.1490.20:FF:000007">
    <property type="entry name" value="D-alanine--D-alanine ligase"/>
    <property type="match status" value="1"/>
</dbReference>
<dbReference type="GO" id="GO:0071555">
    <property type="term" value="P:cell wall organization"/>
    <property type="evidence" value="ECO:0007669"/>
    <property type="project" value="UniProtKB-KW"/>
</dbReference>
<dbReference type="InterPro" id="IPR000291">
    <property type="entry name" value="D-Ala_lig_Van_CS"/>
</dbReference>
<dbReference type="Gene3D" id="3.30.470.20">
    <property type="entry name" value="ATP-grasp fold, B domain"/>
    <property type="match status" value="1"/>
</dbReference>
<evidence type="ECO:0000256" key="11">
    <source>
        <dbReference type="ARBA" id="ARBA00022842"/>
    </source>
</evidence>
<dbReference type="FunFam" id="3.30.470.20:FF:000008">
    <property type="entry name" value="D-alanine--D-alanine ligase"/>
    <property type="match status" value="1"/>
</dbReference>
<evidence type="ECO:0000256" key="22">
    <source>
        <dbReference type="PROSITE-ProRule" id="PRU00409"/>
    </source>
</evidence>
<dbReference type="PANTHER" id="PTHR23132">
    <property type="entry name" value="D-ALANINE--D-ALANINE LIGASE"/>
    <property type="match status" value="1"/>
</dbReference>
<evidence type="ECO:0000256" key="14">
    <source>
        <dbReference type="ARBA" id="ARBA00023211"/>
    </source>
</evidence>
<evidence type="ECO:0000256" key="19">
    <source>
        <dbReference type="PIRSR" id="PIRSR039102-1"/>
    </source>
</evidence>
<dbReference type="Proteomes" id="UP001156666">
    <property type="component" value="Unassembled WGS sequence"/>
</dbReference>
<feature type="active site" evidence="19">
    <location>
        <position position="191"/>
    </location>
</feature>
<dbReference type="HAMAP" id="MF_00047">
    <property type="entry name" value="Dala_Dala_lig"/>
    <property type="match status" value="1"/>
</dbReference>
<evidence type="ECO:0000256" key="12">
    <source>
        <dbReference type="ARBA" id="ARBA00022960"/>
    </source>
</evidence>
<keyword evidence="7 18" id="KW-0436">Ligase</keyword>
<keyword evidence="25" id="KW-1185">Reference proteome</keyword>
<evidence type="ECO:0000256" key="16">
    <source>
        <dbReference type="ARBA" id="ARBA00047614"/>
    </source>
</evidence>
<dbReference type="PANTHER" id="PTHR23132:SF25">
    <property type="entry name" value="D-ALANINE--D-ALANINE LIGASE A"/>
    <property type="match status" value="1"/>
</dbReference>
<dbReference type="GO" id="GO:0008716">
    <property type="term" value="F:D-alanine-D-alanine ligase activity"/>
    <property type="evidence" value="ECO:0007669"/>
    <property type="project" value="UniProtKB-UniRule"/>
</dbReference>
<feature type="binding site" evidence="20">
    <location>
        <begin position="314"/>
        <end position="315"/>
    </location>
    <ligand>
        <name>ATP</name>
        <dbReference type="ChEBI" id="CHEBI:30616"/>
    </ligand>
</feature>
<evidence type="ECO:0000313" key="24">
    <source>
        <dbReference type="EMBL" id="GLR16608.1"/>
    </source>
</evidence>
<dbReference type="PROSITE" id="PS00843">
    <property type="entry name" value="DALA_DALA_LIGASE_1"/>
    <property type="match status" value="1"/>
</dbReference>
<evidence type="ECO:0000313" key="25">
    <source>
        <dbReference type="Proteomes" id="UP001156666"/>
    </source>
</evidence>
<feature type="binding site" evidence="20">
    <location>
        <begin position="221"/>
        <end position="228"/>
    </location>
    <ligand>
        <name>ATP</name>
        <dbReference type="ChEBI" id="CHEBI:30616"/>
    </ligand>
</feature>
<proteinExistence type="inferred from homology"/>
<dbReference type="InterPro" id="IPR011095">
    <property type="entry name" value="Dala_Dala_lig_C"/>
</dbReference>
<evidence type="ECO:0000256" key="7">
    <source>
        <dbReference type="ARBA" id="ARBA00022598"/>
    </source>
</evidence>
<dbReference type="InterPro" id="IPR016185">
    <property type="entry name" value="PreATP-grasp_dom_sf"/>
</dbReference>
<dbReference type="EMBL" id="BSOH01000006">
    <property type="protein sequence ID" value="GLR16608.1"/>
    <property type="molecule type" value="Genomic_DNA"/>
</dbReference>
<comment type="catalytic activity">
    <reaction evidence="16 18">
        <text>2 D-alanine + ATP = D-alanyl-D-alanine + ADP + phosphate + H(+)</text>
        <dbReference type="Rhea" id="RHEA:11224"/>
        <dbReference type="ChEBI" id="CHEBI:15378"/>
        <dbReference type="ChEBI" id="CHEBI:30616"/>
        <dbReference type="ChEBI" id="CHEBI:43474"/>
        <dbReference type="ChEBI" id="CHEBI:57416"/>
        <dbReference type="ChEBI" id="CHEBI:57822"/>
        <dbReference type="ChEBI" id="CHEBI:456216"/>
        <dbReference type="EC" id="6.3.2.4"/>
    </reaction>
</comment>
<feature type="binding site" evidence="20">
    <location>
        <begin position="191"/>
        <end position="192"/>
    </location>
    <ligand>
        <name>ATP</name>
        <dbReference type="ChEBI" id="CHEBI:30616"/>
    </ligand>
</feature>
<dbReference type="GO" id="GO:0005829">
    <property type="term" value="C:cytosol"/>
    <property type="evidence" value="ECO:0007669"/>
    <property type="project" value="TreeGrafter"/>
</dbReference>
<dbReference type="Pfam" id="PF07478">
    <property type="entry name" value="Dala_Dala_lig_C"/>
    <property type="match status" value="1"/>
</dbReference>
<evidence type="ECO:0000256" key="13">
    <source>
        <dbReference type="ARBA" id="ARBA00022984"/>
    </source>
</evidence>
<dbReference type="Pfam" id="PF01820">
    <property type="entry name" value="Dala_Dala_lig_N"/>
    <property type="match status" value="1"/>
</dbReference>
<evidence type="ECO:0000256" key="15">
    <source>
        <dbReference type="ARBA" id="ARBA00023316"/>
    </source>
</evidence>
<comment type="cofactor">
    <cofactor evidence="1">
        <name>Mn(2+)</name>
        <dbReference type="ChEBI" id="CHEBI:29035"/>
    </cofactor>
</comment>
<dbReference type="NCBIfam" id="NF002525">
    <property type="entry name" value="PRK01966.1-1"/>
    <property type="match status" value="1"/>
</dbReference>
<feature type="binding site" evidence="21">
    <location>
        <position position="317"/>
    </location>
    <ligand>
        <name>Mg(2+)</name>
        <dbReference type="ChEBI" id="CHEBI:18420"/>
        <label>2</label>
    </ligand>
</feature>
<sequence>MKKLKVAILFGGRSAEHQISLLSAKNVISSIDRELFEPILIGIDKAGKWHLKNDSMDLLNADNPKLVSMSKGGAEVILSHNGNDHRLISVADGTPQLEIDVIYPVLHGTFGEDGSVQGLAKLANLPCVGCGILGSALGMDKDIMKKILRDGGIGIADFFTFRKGSAKNPSYKEVIEKLGNELFVKPANLGSSVGVSFVQNEEEFNKALAEGFEYDRKVIVEEKVTGREIEVAVLGNDNAQASVPGEILPKSSWYSFENKYVDEDGAALAIPAELDEATTKRMMEAAVETYHLLELSGMTRVDFFLKANGELIVNEVNTLPGFTSVSMYPKLWAYSGIPQKELITKLIHFAMDRFAEDDALRN</sequence>
<dbReference type="Gene3D" id="3.30.1490.20">
    <property type="entry name" value="ATP-grasp fold, A domain"/>
    <property type="match status" value="1"/>
</dbReference>
<protein>
    <recommendedName>
        <fullName evidence="18">D-alanine--D-alanine ligase</fullName>
        <ecNumber evidence="18">6.3.2.4</ecNumber>
    </recommendedName>
    <alternativeName>
        <fullName evidence="18">D-Ala-D-Ala ligase</fullName>
    </alternativeName>
    <alternativeName>
        <fullName evidence="18">D-alanylalanine synthetase</fullName>
    </alternativeName>
</protein>
<evidence type="ECO:0000256" key="18">
    <source>
        <dbReference type="HAMAP-Rule" id="MF_00047"/>
    </source>
</evidence>
<comment type="function">
    <text evidence="2 18">Cell wall formation.</text>
</comment>
<comment type="subcellular location">
    <subcellularLocation>
        <location evidence="3 18">Cytoplasm</location>
    </subcellularLocation>
</comment>
<comment type="caution">
    <text evidence="24">The sequence shown here is derived from an EMBL/GenBank/DDBJ whole genome shotgun (WGS) entry which is preliminary data.</text>
</comment>
<dbReference type="InterPro" id="IPR011761">
    <property type="entry name" value="ATP-grasp"/>
</dbReference>
<dbReference type="SUPFAM" id="SSF52440">
    <property type="entry name" value="PreATP-grasp domain"/>
    <property type="match status" value="1"/>
</dbReference>
<dbReference type="PROSITE" id="PS00844">
    <property type="entry name" value="DALA_DALA_LIGASE_2"/>
    <property type="match status" value="1"/>
</dbReference>
<keyword evidence="8 21" id="KW-0479">Metal-binding</keyword>
<evidence type="ECO:0000259" key="23">
    <source>
        <dbReference type="PROSITE" id="PS50975"/>
    </source>
</evidence>
<dbReference type="GO" id="GO:0009252">
    <property type="term" value="P:peptidoglycan biosynthetic process"/>
    <property type="evidence" value="ECO:0007669"/>
    <property type="project" value="UniProtKB-UniRule"/>
</dbReference>
<keyword evidence="12 18" id="KW-0133">Cell shape</keyword>
<dbReference type="PIRSF" id="PIRSF039102">
    <property type="entry name" value="Ddl/VanB"/>
    <property type="match status" value="1"/>
</dbReference>
<comment type="similarity">
    <text evidence="5 18">Belongs to the D-alanine--D-alanine ligase family.</text>
</comment>
<keyword evidence="11 21" id="KW-0460">Magnesium</keyword>
<evidence type="ECO:0000256" key="1">
    <source>
        <dbReference type="ARBA" id="ARBA00001936"/>
    </source>
</evidence>
<evidence type="ECO:0000256" key="8">
    <source>
        <dbReference type="ARBA" id="ARBA00022723"/>
    </source>
</evidence>
<evidence type="ECO:0000256" key="20">
    <source>
        <dbReference type="PIRSR" id="PIRSR039102-2"/>
    </source>
</evidence>
<feature type="binding site" evidence="21">
    <location>
        <position position="315"/>
    </location>
    <ligand>
        <name>Mg(2+)</name>
        <dbReference type="ChEBI" id="CHEBI:18420"/>
        <label>2</label>
    </ligand>
</feature>
<evidence type="ECO:0000256" key="17">
    <source>
        <dbReference type="ARBA" id="ARBA00060592"/>
    </source>
</evidence>